<dbReference type="Pfam" id="PF02666">
    <property type="entry name" value="PS_Dcarbxylase"/>
    <property type="match status" value="1"/>
</dbReference>
<evidence type="ECO:0000256" key="1">
    <source>
        <dbReference type="ARBA" id="ARBA00022490"/>
    </source>
</evidence>
<dbReference type="EMBL" id="CAKLCB010000382">
    <property type="protein sequence ID" value="CAH0521718.1"/>
    <property type="molecule type" value="Genomic_DNA"/>
</dbReference>
<keyword evidence="4" id="KW-0648">Protein biosynthesis</keyword>
<organism evidence="7 8">
    <name type="scientific">Peronospora belbahrii</name>
    <dbReference type="NCBI Taxonomy" id="622444"/>
    <lineage>
        <taxon>Eukaryota</taxon>
        <taxon>Sar</taxon>
        <taxon>Stramenopiles</taxon>
        <taxon>Oomycota</taxon>
        <taxon>Peronosporomycetes</taxon>
        <taxon>Peronosporales</taxon>
        <taxon>Peronosporaceae</taxon>
        <taxon>Peronospora</taxon>
    </lineage>
</organism>
<dbReference type="Proteomes" id="UP001158986">
    <property type="component" value="Unassembled WGS sequence"/>
</dbReference>
<dbReference type="InterPro" id="IPR013906">
    <property type="entry name" value="eIF3j"/>
</dbReference>
<dbReference type="Pfam" id="PF08597">
    <property type="entry name" value="eIF3_subunit"/>
    <property type="match status" value="1"/>
</dbReference>
<comment type="caution">
    <text evidence="7">The sequence shown here is derived from an EMBL/GenBank/DDBJ whole genome shotgun (WGS) entry which is preliminary data.</text>
</comment>
<feature type="region of interest" description="Disordered" evidence="6">
    <location>
        <begin position="1"/>
        <end position="44"/>
    </location>
</feature>
<evidence type="ECO:0000256" key="2">
    <source>
        <dbReference type="ARBA" id="ARBA00022540"/>
    </source>
</evidence>
<dbReference type="PANTHER" id="PTHR21681">
    <property type="entry name" value="EUKARYOTIC TRANSLATION INITIATION FACTOR 3 SUBUNIT J"/>
    <property type="match status" value="1"/>
</dbReference>
<evidence type="ECO:0000256" key="3">
    <source>
        <dbReference type="ARBA" id="ARBA00022793"/>
    </source>
</evidence>
<evidence type="ECO:0000313" key="8">
    <source>
        <dbReference type="Proteomes" id="UP001158986"/>
    </source>
</evidence>
<evidence type="ECO:0000256" key="5">
    <source>
        <dbReference type="ARBA" id="ARBA00023239"/>
    </source>
</evidence>
<evidence type="ECO:0008006" key="9">
    <source>
        <dbReference type="Google" id="ProtNLM"/>
    </source>
</evidence>
<dbReference type="InterPro" id="IPR023194">
    <property type="entry name" value="eIF3-like_dom_sf"/>
</dbReference>
<name>A0ABN8DA63_9STRA</name>
<feature type="compositionally biased region" description="Acidic residues" evidence="6">
    <location>
        <begin position="21"/>
        <end position="31"/>
    </location>
</feature>
<keyword evidence="2" id="KW-0396">Initiation factor</keyword>
<dbReference type="PANTHER" id="PTHR21681:SF0">
    <property type="entry name" value="EUKARYOTIC TRANSLATION INITIATION FACTOR 3 SUBUNIT J"/>
    <property type="match status" value="1"/>
</dbReference>
<keyword evidence="5" id="KW-0456">Lyase</keyword>
<feature type="region of interest" description="Disordered" evidence="6">
    <location>
        <begin position="192"/>
        <end position="213"/>
    </location>
</feature>
<dbReference type="Gene3D" id="1.10.246.60">
    <property type="entry name" value="Eukaryotic translation initiation factor 3 like domains"/>
    <property type="match status" value="1"/>
</dbReference>
<evidence type="ECO:0000256" key="4">
    <source>
        <dbReference type="ARBA" id="ARBA00022917"/>
    </source>
</evidence>
<keyword evidence="8" id="KW-1185">Reference proteome</keyword>
<dbReference type="InterPro" id="IPR003817">
    <property type="entry name" value="PS_Dcarbxylase"/>
</dbReference>
<feature type="compositionally biased region" description="Acidic residues" evidence="6">
    <location>
        <begin position="1"/>
        <end position="10"/>
    </location>
</feature>
<protein>
    <recommendedName>
        <fullName evidence="9">Eukaryotic translation initiation factor 3 30 kDa subunit</fullName>
    </recommendedName>
</protein>
<evidence type="ECO:0000313" key="7">
    <source>
        <dbReference type="EMBL" id="CAH0521718.1"/>
    </source>
</evidence>
<accession>A0ABN8DA63</accession>
<reference evidence="7 8" key="1">
    <citation type="submission" date="2021-11" db="EMBL/GenBank/DDBJ databases">
        <authorList>
            <person name="Islam A."/>
            <person name="Islam S."/>
            <person name="Flora M.S."/>
            <person name="Rahman M."/>
            <person name="Ziaur R.M."/>
            <person name="Epstein J.H."/>
            <person name="Hassan M."/>
            <person name="Klassen M."/>
            <person name="Woodard K."/>
            <person name="Webb A."/>
            <person name="Webby R.J."/>
            <person name="El Zowalaty M.E."/>
        </authorList>
    </citation>
    <scope>NUCLEOTIDE SEQUENCE [LARGE SCALE GENOMIC DNA]</scope>
    <source>
        <strain evidence="7">Pbs1</strain>
    </source>
</reference>
<sequence>MDSWDDDEFEVPSVTKAEVTNWEDEEEEDEPLIASKPDATVSKGLIKPKQMKKMKLKEIEEKQKMEIALTKARLAAQVDETDDQRRAREKASIEEADFEMAIDAFAGAPPKPAAGVTDDTDAAISSMRLLSLADHEHLGDVVSARLVNSNSKYALECIKVILTKASMNLTADDMKEITTIVNVVKNEKIAATKPKGKKKKQTGKQGYANVERGVGNGAGTGGKAYAGYEDTYDDYDDFIKEKQGSLEKCTVITKEPEFCTNTAAQDFLVGQCIANKYSDHCHTARGEEMAQFKLGSTVVLVFEAPTSFQFTIKPGDKLLLGKCIGKVVA</sequence>
<proteinExistence type="predicted"/>
<gene>
    <name evidence="7" type="ORF">PBS001_LOCUS8161</name>
</gene>
<keyword evidence="1" id="KW-0963">Cytoplasm</keyword>
<keyword evidence="3" id="KW-0210">Decarboxylase</keyword>
<evidence type="ECO:0000256" key="6">
    <source>
        <dbReference type="SAM" id="MobiDB-lite"/>
    </source>
</evidence>